<dbReference type="InterPro" id="IPR010266">
    <property type="entry name" value="NnrS"/>
</dbReference>
<feature type="transmembrane region" description="Helical" evidence="1">
    <location>
        <begin position="354"/>
        <end position="372"/>
    </location>
</feature>
<dbReference type="AlphaFoldDB" id="A0A7D7N9L3"/>
<reference evidence="2 3" key="1">
    <citation type="submission" date="2020-07" db="EMBL/GenBank/DDBJ databases">
        <title>Genomic diversity of species in the Neisseriaceae family.</title>
        <authorList>
            <person name="Vincent A.T."/>
            <person name="Bernet E."/>
            <person name="Veyrier F.J."/>
        </authorList>
    </citation>
    <scope>NUCLEOTIDE SEQUENCE [LARGE SCALE GENOMIC DNA]</scope>
    <source>
        <strain evidence="2 3">DSM 22244</strain>
    </source>
</reference>
<feature type="transmembrane region" description="Helical" evidence="1">
    <location>
        <begin position="83"/>
        <end position="102"/>
    </location>
</feature>
<evidence type="ECO:0000313" key="2">
    <source>
        <dbReference type="EMBL" id="QMT40637.1"/>
    </source>
</evidence>
<feature type="transmembrane region" description="Helical" evidence="1">
    <location>
        <begin position="167"/>
        <end position="191"/>
    </location>
</feature>
<evidence type="ECO:0000256" key="1">
    <source>
        <dbReference type="SAM" id="Phobius"/>
    </source>
</evidence>
<keyword evidence="1" id="KW-0472">Membrane</keyword>
<dbReference type="KEGG" id="nsg:H3L94_00785"/>
<protein>
    <submittedName>
        <fullName evidence="2">NnrS family protein</fullName>
    </submittedName>
</protein>
<name>A0A7D7N9L3_9NEIS</name>
<organism evidence="2 3">
    <name type="scientific">Neisseria shayeganii</name>
    <dbReference type="NCBI Taxonomy" id="607712"/>
    <lineage>
        <taxon>Bacteria</taxon>
        <taxon>Pseudomonadati</taxon>
        <taxon>Pseudomonadota</taxon>
        <taxon>Betaproteobacteria</taxon>
        <taxon>Neisseriales</taxon>
        <taxon>Neisseriaceae</taxon>
        <taxon>Neisseria</taxon>
    </lineage>
</organism>
<proteinExistence type="predicted"/>
<feature type="transmembrane region" description="Helical" evidence="1">
    <location>
        <begin position="327"/>
        <end position="348"/>
    </location>
</feature>
<dbReference type="Proteomes" id="UP000514752">
    <property type="component" value="Chromosome"/>
</dbReference>
<sequence length="388" mass="41709">MNILSARHPLWGMAFRPFYLLAACYGALSVLLWGFGHTGTAALPGFYWHAHEMIWGYTGAVVVGFLLTAVATWTGQPRTQGKALMLLAALWLLARLGAFVGVLAIPGAAAGVAFYWLAAGYMGAAVWRSRNRRNYLAVAALVVFGLLLAVFQFQVARGRFDALQNGLLAGLSVVAGFIGLIGMRVVPFFTAKRLGGEQVASHPHILTASLAAPLLMAMLYGFQVALPAAAAVAVATGGLLLVQTRRWWRPEVAKEPMLWVLFLGFAFTGAGLIVMGIGHWLPKWNSLGVHLFAVGGIGVMTVGMMVRTALGHTGRPLYPAPKLMTTAFWLMVAAALVRALAAVMLYVQPTAYQHSLYLSAVLFAAALLLYLWRYLPWLTAPRADGKAG</sequence>
<feature type="transmembrane region" description="Helical" evidence="1">
    <location>
        <begin position="257"/>
        <end position="281"/>
    </location>
</feature>
<keyword evidence="1" id="KW-0812">Transmembrane</keyword>
<gene>
    <name evidence="2" type="ORF">H3L94_00785</name>
</gene>
<feature type="transmembrane region" description="Helical" evidence="1">
    <location>
        <begin position="228"/>
        <end position="245"/>
    </location>
</feature>
<dbReference type="Pfam" id="PF05940">
    <property type="entry name" value="NnrS"/>
    <property type="match status" value="1"/>
</dbReference>
<keyword evidence="1" id="KW-1133">Transmembrane helix</keyword>
<accession>A0A7D7N9L3</accession>
<dbReference type="RefSeq" id="WP_182122271.1">
    <property type="nucleotide sequence ID" value="NZ_CP059567.1"/>
</dbReference>
<feature type="transmembrane region" description="Helical" evidence="1">
    <location>
        <begin position="134"/>
        <end position="155"/>
    </location>
</feature>
<feature type="transmembrane region" description="Helical" evidence="1">
    <location>
        <begin position="287"/>
        <end position="306"/>
    </location>
</feature>
<dbReference type="EMBL" id="CP059567">
    <property type="protein sequence ID" value="QMT40637.1"/>
    <property type="molecule type" value="Genomic_DNA"/>
</dbReference>
<feature type="transmembrane region" description="Helical" evidence="1">
    <location>
        <begin position="108"/>
        <end position="127"/>
    </location>
</feature>
<evidence type="ECO:0000313" key="3">
    <source>
        <dbReference type="Proteomes" id="UP000514752"/>
    </source>
</evidence>
<feature type="transmembrane region" description="Helical" evidence="1">
    <location>
        <begin position="54"/>
        <end position="71"/>
    </location>
</feature>
<feature type="transmembrane region" description="Helical" evidence="1">
    <location>
        <begin position="12"/>
        <end position="34"/>
    </location>
</feature>